<evidence type="ECO:0000256" key="1">
    <source>
        <dbReference type="SAM" id="MobiDB-lite"/>
    </source>
</evidence>
<dbReference type="Proteomes" id="UP000745764">
    <property type="component" value="Unassembled WGS sequence"/>
</dbReference>
<feature type="compositionally biased region" description="Basic and acidic residues" evidence="1">
    <location>
        <begin position="73"/>
        <end position="92"/>
    </location>
</feature>
<accession>A0A9N8KFL1</accession>
<reference evidence="2" key="1">
    <citation type="submission" date="2020-06" db="EMBL/GenBank/DDBJ databases">
        <authorList>
            <person name="Onetto C."/>
        </authorList>
    </citation>
    <scope>NUCLEOTIDE SEQUENCE</scope>
</reference>
<name>A0A9N8KFL1_9PEZI</name>
<gene>
    <name evidence="2" type="ORF">AWRI4620_LOCUS1778</name>
</gene>
<keyword evidence="3" id="KW-1185">Reference proteome</keyword>
<evidence type="ECO:0000313" key="2">
    <source>
        <dbReference type="EMBL" id="CAD0107523.1"/>
    </source>
</evidence>
<dbReference type="EMBL" id="CAINUL010000002">
    <property type="protein sequence ID" value="CAD0107523.1"/>
    <property type="molecule type" value="Genomic_DNA"/>
</dbReference>
<dbReference type="OrthoDB" id="2505440at2759"/>
<evidence type="ECO:0000313" key="3">
    <source>
        <dbReference type="Proteomes" id="UP000745764"/>
    </source>
</evidence>
<protein>
    <submittedName>
        <fullName evidence="2">Uncharacterized protein</fullName>
    </submittedName>
</protein>
<comment type="caution">
    <text evidence="2">The sequence shown here is derived from an EMBL/GenBank/DDBJ whole genome shotgun (WGS) entry which is preliminary data.</text>
</comment>
<organism evidence="2 3">
    <name type="scientific">Aureobasidium uvarum</name>
    <dbReference type="NCBI Taxonomy" id="2773716"/>
    <lineage>
        <taxon>Eukaryota</taxon>
        <taxon>Fungi</taxon>
        <taxon>Dikarya</taxon>
        <taxon>Ascomycota</taxon>
        <taxon>Pezizomycotina</taxon>
        <taxon>Dothideomycetes</taxon>
        <taxon>Dothideomycetidae</taxon>
        <taxon>Dothideales</taxon>
        <taxon>Saccotheciaceae</taxon>
        <taxon>Aureobasidium</taxon>
    </lineage>
</organism>
<sequence length="92" mass="10337">MPPKTKKRVTKADDYDSDGGFVEDAPQSKRAKTAISKDKQVDEDGNPYWEKVAAEPEPADDEPETNTASSTSKLDRFKYEKKNHEATSDEED</sequence>
<dbReference type="AlphaFoldDB" id="A0A9N8KFL1"/>
<feature type="region of interest" description="Disordered" evidence="1">
    <location>
        <begin position="1"/>
        <end position="92"/>
    </location>
</feature>
<proteinExistence type="predicted"/>